<protein>
    <recommendedName>
        <fullName evidence="3">SRPBCC family protein</fullName>
    </recommendedName>
</protein>
<accession>A0ABW9QWC7</accession>
<feature type="non-terminal residue" evidence="1">
    <location>
        <position position="227"/>
    </location>
</feature>
<evidence type="ECO:0000313" key="2">
    <source>
        <dbReference type="Proteomes" id="UP000437736"/>
    </source>
</evidence>
<evidence type="ECO:0008006" key="3">
    <source>
        <dbReference type="Google" id="ProtNLM"/>
    </source>
</evidence>
<dbReference type="SUPFAM" id="SSF55961">
    <property type="entry name" value="Bet v1-like"/>
    <property type="match status" value="1"/>
</dbReference>
<reference evidence="1 2" key="1">
    <citation type="submission" date="2019-11" db="EMBL/GenBank/DDBJ databases">
        <title>Acidiferrimicrobium australis gen. nov., sp. nov., an acidophilic and obligately heterotrophic, member of the Actinobacteria that catalyses dissimilatory oxido- reduction of iron isolated from metal-rich acidic water in Chile.</title>
        <authorList>
            <person name="Gonzalez D."/>
            <person name="Huber K."/>
            <person name="Hedrich S."/>
            <person name="Rojas-Villalobos C."/>
            <person name="Quatrini R."/>
            <person name="Dinamarca M.A."/>
            <person name="Schwarz A."/>
            <person name="Canales C."/>
            <person name="Nancucheo I."/>
        </authorList>
    </citation>
    <scope>NUCLEOTIDE SEQUENCE [LARGE SCALE GENOMIC DNA]</scope>
    <source>
        <strain evidence="1 2">USS-CCA1</strain>
    </source>
</reference>
<keyword evidence="2" id="KW-1185">Reference proteome</keyword>
<dbReference type="Gene3D" id="3.30.530.20">
    <property type="match status" value="1"/>
</dbReference>
<dbReference type="Proteomes" id="UP000437736">
    <property type="component" value="Unassembled WGS sequence"/>
</dbReference>
<gene>
    <name evidence="1" type="ORF">GHK86_13590</name>
</gene>
<name>A0ABW9QWC7_9ACTN</name>
<proteinExistence type="predicted"/>
<dbReference type="EMBL" id="WJHE01000706">
    <property type="protein sequence ID" value="MST33744.1"/>
    <property type="molecule type" value="Genomic_DNA"/>
</dbReference>
<dbReference type="InterPro" id="IPR023393">
    <property type="entry name" value="START-like_dom_sf"/>
</dbReference>
<sequence>MRQAWWRSGVVLATLVGSYHAVIRPWQVRWGATDEEVTARLPGDERIAEPATQVTRAIGVDAPPEAVWPWLVQLGADRGGFYSYDWLEDLFGLGIHSADAVVAAWQQLAVGDLVAADARRRGGWYVVDLRPAELLALQVADLRRGRPTSRADRPGWEFLWTFALRPTPDGTTRLVVRERVAVGRRPLRLLLTPVGIVSFVMTRRMLLGLAARAEAAHRGAGARGAGA</sequence>
<comment type="caution">
    <text evidence="1">The sequence shown here is derived from an EMBL/GenBank/DDBJ whole genome shotgun (WGS) entry which is preliminary data.</text>
</comment>
<evidence type="ECO:0000313" key="1">
    <source>
        <dbReference type="EMBL" id="MST33744.1"/>
    </source>
</evidence>
<organism evidence="1 2">
    <name type="scientific">Acidiferrimicrobium australe</name>
    <dbReference type="NCBI Taxonomy" id="2664430"/>
    <lineage>
        <taxon>Bacteria</taxon>
        <taxon>Bacillati</taxon>
        <taxon>Actinomycetota</taxon>
        <taxon>Acidimicrobiia</taxon>
        <taxon>Acidimicrobiales</taxon>
        <taxon>Acidimicrobiaceae</taxon>
        <taxon>Acidiferrimicrobium</taxon>
    </lineage>
</organism>